<evidence type="ECO:0000256" key="1">
    <source>
        <dbReference type="SAM" id="MobiDB-lite"/>
    </source>
</evidence>
<proteinExistence type="predicted"/>
<gene>
    <name evidence="2" type="ORF">AFUS01_LOCUS8933</name>
</gene>
<protein>
    <submittedName>
        <fullName evidence="2">Uncharacterized protein</fullName>
    </submittedName>
</protein>
<organism evidence="2 3">
    <name type="scientific">Allacma fusca</name>
    <dbReference type="NCBI Taxonomy" id="39272"/>
    <lineage>
        <taxon>Eukaryota</taxon>
        <taxon>Metazoa</taxon>
        <taxon>Ecdysozoa</taxon>
        <taxon>Arthropoda</taxon>
        <taxon>Hexapoda</taxon>
        <taxon>Collembola</taxon>
        <taxon>Symphypleona</taxon>
        <taxon>Sminthuridae</taxon>
        <taxon>Allacma</taxon>
    </lineage>
</organism>
<feature type="region of interest" description="Disordered" evidence="1">
    <location>
        <begin position="207"/>
        <end position="258"/>
    </location>
</feature>
<feature type="compositionally biased region" description="Gly residues" evidence="1">
    <location>
        <begin position="249"/>
        <end position="258"/>
    </location>
</feature>
<accession>A0A8J2JIT1</accession>
<sequence length="258" mass="29813">MTDNRSRRSSGSRTNEFRRREDDRPEVDRDDDDRPRYWTQFVTQKDIEPPQAKLLPNADTGRLETVHRMDGRIPNRIIIRGRDGNTTITHSILLGALRNGRDLSINYSLYKREPHYCGSIGFPEYQRDIEDGNKAPEDLVYLFKGQRFDPTPIRRKPPNCRLRNRQPGDPWLVKPFKSEKDAVNEQIPRGDYLRDPWAYSEALLKERDSTTRNSERRRVTDNQDFRTTKVHIPNVTHNVANPARKTGTSGTGGGSQAG</sequence>
<reference evidence="2" key="1">
    <citation type="submission" date="2021-06" db="EMBL/GenBank/DDBJ databases">
        <authorList>
            <person name="Hodson N. C."/>
            <person name="Mongue J. A."/>
            <person name="Jaron S. K."/>
        </authorList>
    </citation>
    <scope>NUCLEOTIDE SEQUENCE</scope>
</reference>
<feature type="compositionally biased region" description="Basic and acidic residues" evidence="1">
    <location>
        <begin position="15"/>
        <end position="36"/>
    </location>
</feature>
<comment type="caution">
    <text evidence="2">The sequence shown here is derived from an EMBL/GenBank/DDBJ whole genome shotgun (WGS) entry which is preliminary data.</text>
</comment>
<dbReference type="EMBL" id="CAJVCH010062948">
    <property type="protein sequence ID" value="CAG7719617.1"/>
    <property type="molecule type" value="Genomic_DNA"/>
</dbReference>
<feature type="region of interest" description="Disordered" evidence="1">
    <location>
        <begin position="1"/>
        <end position="36"/>
    </location>
</feature>
<dbReference type="Proteomes" id="UP000708208">
    <property type="component" value="Unassembled WGS sequence"/>
</dbReference>
<keyword evidence="3" id="KW-1185">Reference proteome</keyword>
<name>A0A8J2JIT1_9HEXA</name>
<evidence type="ECO:0000313" key="2">
    <source>
        <dbReference type="EMBL" id="CAG7719617.1"/>
    </source>
</evidence>
<evidence type="ECO:0000313" key="3">
    <source>
        <dbReference type="Proteomes" id="UP000708208"/>
    </source>
</evidence>
<feature type="compositionally biased region" description="Basic and acidic residues" evidence="1">
    <location>
        <begin position="207"/>
        <end position="227"/>
    </location>
</feature>
<dbReference type="AlphaFoldDB" id="A0A8J2JIT1"/>